<evidence type="ECO:0000313" key="2">
    <source>
        <dbReference type="EMBL" id="EFA11926.1"/>
    </source>
</evidence>
<feature type="region of interest" description="Disordered" evidence="1">
    <location>
        <begin position="87"/>
        <end position="132"/>
    </location>
</feature>
<keyword evidence="3" id="KW-1185">Reference proteome</keyword>
<gene>
    <name evidence="2" type="primary">AUGUSTUS-3.0.2_04272</name>
    <name evidence="2" type="ORF">TcasGA2_TC004272</name>
</gene>
<dbReference type="Proteomes" id="UP000007266">
    <property type="component" value="Linkage group 7"/>
</dbReference>
<feature type="compositionally biased region" description="Basic residues" evidence="1">
    <location>
        <begin position="180"/>
        <end position="192"/>
    </location>
</feature>
<dbReference type="InParanoid" id="D7EL77"/>
<feature type="compositionally biased region" description="Acidic residues" evidence="1">
    <location>
        <begin position="1"/>
        <end position="13"/>
    </location>
</feature>
<dbReference type="HOGENOM" id="CLU_783761_0_0_1"/>
<proteinExistence type="predicted"/>
<reference evidence="2 3" key="1">
    <citation type="journal article" date="2008" name="Nature">
        <title>The genome of the model beetle and pest Tribolium castaneum.</title>
        <authorList>
            <consortium name="Tribolium Genome Sequencing Consortium"/>
            <person name="Richards S."/>
            <person name="Gibbs R.A."/>
            <person name="Weinstock G.M."/>
            <person name="Brown S.J."/>
            <person name="Denell R."/>
            <person name="Beeman R.W."/>
            <person name="Gibbs R."/>
            <person name="Beeman R.W."/>
            <person name="Brown S.J."/>
            <person name="Bucher G."/>
            <person name="Friedrich M."/>
            <person name="Grimmelikhuijzen C.J."/>
            <person name="Klingler M."/>
            <person name="Lorenzen M."/>
            <person name="Richards S."/>
            <person name="Roth S."/>
            <person name="Schroder R."/>
            <person name="Tautz D."/>
            <person name="Zdobnov E.M."/>
            <person name="Muzny D."/>
            <person name="Gibbs R.A."/>
            <person name="Weinstock G.M."/>
            <person name="Attaway T."/>
            <person name="Bell S."/>
            <person name="Buhay C.J."/>
            <person name="Chandrabose M.N."/>
            <person name="Chavez D."/>
            <person name="Clerk-Blankenburg K.P."/>
            <person name="Cree A."/>
            <person name="Dao M."/>
            <person name="Davis C."/>
            <person name="Chacko J."/>
            <person name="Dinh H."/>
            <person name="Dugan-Rocha S."/>
            <person name="Fowler G."/>
            <person name="Garner T.T."/>
            <person name="Garnes J."/>
            <person name="Gnirke A."/>
            <person name="Hawes A."/>
            <person name="Hernandez J."/>
            <person name="Hines S."/>
            <person name="Holder M."/>
            <person name="Hume J."/>
            <person name="Jhangiani S.N."/>
            <person name="Joshi V."/>
            <person name="Khan Z.M."/>
            <person name="Jackson L."/>
            <person name="Kovar C."/>
            <person name="Kowis A."/>
            <person name="Lee S."/>
            <person name="Lewis L.R."/>
            <person name="Margolis J."/>
            <person name="Morgan M."/>
            <person name="Nazareth L.V."/>
            <person name="Nguyen N."/>
            <person name="Okwuonu G."/>
            <person name="Parker D."/>
            <person name="Richards S."/>
            <person name="Ruiz S.J."/>
            <person name="Santibanez J."/>
            <person name="Savard J."/>
            <person name="Scherer S.E."/>
            <person name="Schneider B."/>
            <person name="Sodergren E."/>
            <person name="Tautz D."/>
            <person name="Vattahil S."/>
            <person name="Villasana D."/>
            <person name="White C.S."/>
            <person name="Wright R."/>
            <person name="Park Y."/>
            <person name="Beeman R.W."/>
            <person name="Lord J."/>
            <person name="Oppert B."/>
            <person name="Lorenzen M."/>
            <person name="Brown S."/>
            <person name="Wang L."/>
            <person name="Savard J."/>
            <person name="Tautz D."/>
            <person name="Richards S."/>
            <person name="Weinstock G."/>
            <person name="Gibbs R.A."/>
            <person name="Liu Y."/>
            <person name="Worley K."/>
            <person name="Weinstock G."/>
            <person name="Elsik C.G."/>
            <person name="Reese J.T."/>
            <person name="Elhaik E."/>
            <person name="Landan G."/>
            <person name="Graur D."/>
            <person name="Arensburger P."/>
            <person name="Atkinson P."/>
            <person name="Beeman R.W."/>
            <person name="Beidler J."/>
            <person name="Brown S.J."/>
            <person name="Demuth J.P."/>
            <person name="Drury D.W."/>
            <person name="Du Y.Z."/>
            <person name="Fujiwara H."/>
            <person name="Lorenzen M."/>
            <person name="Maselli V."/>
            <person name="Osanai M."/>
            <person name="Park Y."/>
            <person name="Robertson H.M."/>
            <person name="Tu Z."/>
            <person name="Wang J.J."/>
            <person name="Wang S."/>
            <person name="Richards S."/>
            <person name="Song H."/>
            <person name="Zhang L."/>
            <person name="Sodergren E."/>
            <person name="Werner D."/>
            <person name="Stanke M."/>
            <person name="Morgenstern B."/>
            <person name="Solovyev V."/>
            <person name="Kosarev P."/>
            <person name="Brown G."/>
            <person name="Chen H.C."/>
            <person name="Ermolaeva O."/>
            <person name="Hlavina W."/>
            <person name="Kapustin Y."/>
            <person name="Kiryutin B."/>
            <person name="Kitts P."/>
            <person name="Maglott D."/>
            <person name="Pruitt K."/>
            <person name="Sapojnikov V."/>
            <person name="Souvorov A."/>
            <person name="Mackey A.J."/>
            <person name="Waterhouse R.M."/>
            <person name="Wyder S."/>
            <person name="Zdobnov E.M."/>
            <person name="Zdobnov E.M."/>
            <person name="Wyder S."/>
            <person name="Kriventseva E.V."/>
            <person name="Kadowaki T."/>
            <person name="Bork P."/>
            <person name="Aranda M."/>
            <person name="Bao R."/>
            <person name="Beermann A."/>
            <person name="Berns N."/>
            <person name="Bolognesi R."/>
            <person name="Bonneton F."/>
            <person name="Bopp D."/>
            <person name="Brown S.J."/>
            <person name="Bucher G."/>
            <person name="Butts T."/>
            <person name="Chaumot A."/>
            <person name="Denell R.E."/>
            <person name="Ferrier D.E."/>
            <person name="Friedrich M."/>
            <person name="Gordon C.M."/>
            <person name="Jindra M."/>
            <person name="Klingler M."/>
            <person name="Lan Q."/>
            <person name="Lattorff H.M."/>
            <person name="Laudet V."/>
            <person name="von Levetsow C."/>
            <person name="Liu Z."/>
            <person name="Lutz R."/>
            <person name="Lynch J.A."/>
            <person name="da Fonseca R.N."/>
            <person name="Posnien N."/>
            <person name="Reuter R."/>
            <person name="Roth S."/>
            <person name="Savard J."/>
            <person name="Schinko J.B."/>
            <person name="Schmitt C."/>
            <person name="Schoppmeier M."/>
            <person name="Schroder R."/>
            <person name="Shippy T.D."/>
            <person name="Simonnet F."/>
            <person name="Marques-Souza H."/>
            <person name="Tautz D."/>
            <person name="Tomoyasu Y."/>
            <person name="Trauner J."/>
            <person name="Van der Zee M."/>
            <person name="Vervoort M."/>
            <person name="Wittkopp N."/>
            <person name="Wimmer E.A."/>
            <person name="Yang X."/>
            <person name="Jones A.K."/>
            <person name="Sattelle D.B."/>
            <person name="Ebert P.R."/>
            <person name="Nelson D."/>
            <person name="Scott J.G."/>
            <person name="Beeman R.W."/>
            <person name="Muthukrishnan S."/>
            <person name="Kramer K.J."/>
            <person name="Arakane Y."/>
            <person name="Beeman R.W."/>
            <person name="Zhu Q."/>
            <person name="Hogenkamp D."/>
            <person name="Dixit R."/>
            <person name="Oppert B."/>
            <person name="Jiang H."/>
            <person name="Zou Z."/>
            <person name="Marshall J."/>
            <person name="Elpidina E."/>
            <person name="Vinokurov K."/>
            <person name="Oppert C."/>
            <person name="Zou Z."/>
            <person name="Evans J."/>
            <person name="Lu Z."/>
            <person name="Zhao P."/>
            <person name="Sumathipala N."/>
            <person name="Altincicek B."/>
            <person name="Vilcinskas A."/>
            <person name="Williams M."/>
            <person name="Hultmark D."/>
            <person name="Hetru C."/>
            <person name="Jiang H."/>
            <person name="Grimmelikhuijzen C.J."/>
            <person name="Hauser F."/>
            <person name="Cazzamali G."/>
            <person name="Williamson M."/>
            <person name="Park Y."/>
            <person name="Li B."/>
            <person name="Tanaka Y."/>
            <person name="Predel R."/>
            <person name="Neupert S."/>
            <person name="Schachtner J."/>
            <person name="Verleyen P."/>
            <person name="Raible F."/>
            <person name="Bork P."/>
            <person name="Friedrich M."/>
            <person name="Walden K.K."/>
            <person name="Robertson H.M."/>
            <person name="Angeli S."/>
            <person name="Foret S."/>
            <person name="Bucher G."/>
            <person name="Schuetz S."/>
            <person name="Maleszka R."/>
            <person name="Wimmer E.A."/>
            <person name="Beeman R.W."/>
            <person name="Lorenzen M."/>
            <person name="Tomoyasu Y."/>
            <person name="Miller S.C."/>
            <person name="Grossmann D."/>
            <person name="Bucher G."/>
        </authorList>
    </citation>
    <scope>NUCLEOTIDE SEQUENCE [LARGE SCALE GENOMIC DNA]</scope>
    <source>
        <strain evidence="2 3">Georgia GA2</strain>
    </source>
</reference>
<evidence type="ECO:0000313" key="3">
    <source>
        <dbReference type="Proteomes" id="UP000007266"/>
    </source>
</evidence>
<feature type="region of interest" description="Disordered" evidence="1">
    <location>
        <begin position="1"/>
        <end position="50"/>
    </location>
</feature>
<organism evidence="2 3">
    <name type="scientific">Tribolium castaneum</name>
    <name type="common">Red flour beetle</name>
    <dbReference type="NCBI Taxonomy" id="7070"/>
    <lineage>
        <taxon>Eukaryota</taxon>
        <taxon>Metazoa</taxon>
        <taxon>Ecdysozoa</taxon>
        <taxon>Arthropoda</taxon>
        <taxon>Hexapoda</taxon>
        <taxon>Insecta</taxon>
        <taxon>Pterygota</taxon>
        <taxon>Neoptera</taxon>
        <taxon>Endopterygota</taxon>
        <taxon>Coleoptera</taxon>
        <taxon>Polyphaga</taxon>
        <taxon>Cucujiformia</taxon>
        <taxon>Tenebrionidae</taxon>
        <taxon>Tenebrionidae incertae sedis</taxon>
        <taxon>Tribolium</taxon>
    </lineage>
</organism>
<feature type="compositionally biased region" description="Basic and acidic residues" evidence="1">
    <location>
        <begin position="291"/>
        <end position="310"/>
    </location>
</feature>
<feature type="compositionally biased region" description="Basic and acidic residues" evidence="1">
    <location>
        <begin position="24"/>
        <end position="35"/>
    </location>
</feature>
<protein>
    <submittedName>
        <fullName evidence="2">Uncharacterized protein</fullName>
    </submittedName>
</protein>
<feature type="region of interest" description="Disordered" evidence="1">
    <location>
        <begin position="283"/>
        <end position="354"/>
    </location>
</feature>
<feature type="compositionally biased region" description="Basic residues" evidence="1">
    <location>
        <begin position="87"/>
        <end position="101"/>
    </location>
</feature>
<dbReference type="AlphaFoldDB" id="D7EL77"/>
<feature type="region of interest" description="Disordered" evidence="1">
    <location>
        <begin position="166"/>
        <end position="245"/>
    </location>
</feature>
<name>D7EL77_TRICA</name>
<accession>D7EL77</accession>
<feature type="compositionally biased region" description="Polar residues" evidence="1">
    <location>
        <begin position="166"/>
        <end position="178"/>
    </location>
</feature>
<feature type="compositionally biased region" description="Basic and acidic residues" evidence="1">
    <location>
        <begin position="115"/>
        <end position="132"/>
    </location>
</feature>
<feature type="compositionally biased region" description="Basic residues" evidence="1">
    <location>
        <begin position="232"/>
        <end position="243"/>
    </location>
</feature>
<dbReference type="EMBL" id="KQ971352">
    <property type="protein sequence ID" value="EFA11926.1"/>
    <property type="molecule type" value="Genomic_DNA"/>
</dbReference>
<feature type="compositionally biased region" description="Basic and acidic residues" evidence="1">
    <location>
        <begin position="339"/>
        <end position="348"/>
    </location>
</feature>
<feature type="compositionally biased region" description="Basic and acidic residues" evidence="1">
    <location>
        <begin position="317"/>
        <end position="331"/>
    </location>
</feature>
<evidence type="ECO:0000256" key="1">
    <source>
        <dbReference type="SAM" id="MobiDB-lite"/>
    </source>
</evidence>
<sequence length="354" mass="40807">MSEAEEGEEDTPSEDSNAIIEVGEEIRTESERSSDESYESGSFIDDNDDHKLLSGEEYDLSWDSPEKFSRIVKLSSGSDDEIVNVKKREKKPLKKPRKSRIIKCEDSSDEDEKLVDENKSETEKNSNEEQKKIIILENVKVQDIQNKELSEGINQVLKNILSQSSINSSTDTNLTPNGQVRKKKRKPKKKQKMNGSLQIDNKNEEEQSTNVQITAKRKLPNSDDSLPLQPPLKKKKKNRKRQKRVEECSQLSLIDEAIKQTPVLKIELTNDWDIEDIQLKPTRLQPCKPKPKSEKSPKETEQCHSKDFRKPKSGKSPKVEKAAQFHSKDFRNLMLYDTSRNRRTDTKSLLHKKF</sequence>
<reference evidence="2 3" key="2">
    <citation type="journal article" date="2010" name="Nucleic Acids Res.">
        <title>BeetleBase in 2010: revisions to provide comprehensive genomic information for Tribolium castaneum.</title>
        <authorList>
            <person name="Kim H.S."/>
            <person name="Murphy T."/>
            <person name="Xia J."/>
            <person name="Caragea D."/>
            <person name="Park Y."/>
            <person name="Beeman R.W."/>
            <person name="Lorenzen M.D."/>
            <person name="Butcher S."/>
            <person name="Manak J.R."/>
            <person name="Brown S.J."/>
        </authorList>
    </citation>
    <scope>GENOME REANNOTATION</scope>
    <source>
        <strain evidence="2 3">Georgia GA2</strain>
    </source>
</reference>